<sequence>MVSTPQKEKANLPPKRGNIKAQIFNNMIKFVVSSISRDGKSKENGDNKDGGGGSTTSTPPPSAYNSDVSS</sequence>
<dbReference type="EMBL" id="ASHM01017191">
    <property type="protein sequence ID" value="PNX98921.1"/>
    <property type="molecule type" value="Genomic_DNA"/>
</dbReference>
<reference evidence="2 3" key="2">
    <citation type="journal article" date="2017" name="Front. Plant Sci.">
        <title>Gene Classification and Mining of Molecular Markers Useful in Red Clover (Trifolium pratense) Breeding.</title>
        <authorList>
            <person name="Istvanek J."/>
            <person name="Dluhosova J."/>
            <person name="Dluhos P."/>
            <person name="Patkova L."/>
            <person name="Nedelnik J."/>
            <person name="Repkova J."/>
        </authorList>
    </citation>
    <scope>NUCLEOTIDE SEQUENCE [LARGE SCALE GENOMIC DNA]</scope>
    <source>
        <strain evidence="3">cv. Tatra</strain>
        <tissue evidence="2">Young leaves</tissue>
    </source>
</reference>
<dbReference type="AlphaFoldDB" id="A0A2K3N794"/>
<evidence type="ECO:0000313" key="2">
    <source>
        <dbReference type="EMBL" id="PNX98921.1"/>
    </source>
</evidence>
<accession>A0A2K3N794</accession>
<comment type="caution">
    <text evidence="2">The sequence shown here is derived from an EMBL/GenBank/DDBJ whole genome shotgun (WGS) entry which is preliminary data.</text>
</comment>
<evidence type="ECO:0000313" key="3">
    <source>
        <dbReference type="Proteomes" id="UP000236291"/>
    </source>
</evidence>
<organism evidence="2 3">
    <name type="scientific">Trifolium pratense</name>
    <name type="common">Red clover</name>
    <dbReference type="NCBI Taxonomy" id="57577"/>
    <lineage>
        <taxon>Eukaryota</taxon>
        <taxon>Viridiplantae</taxon>
        <taxon>Streptophyta</taxon>
        <taxon>Embryophyta</taxon>
        <taxon>Tracheophyta</taxon>
        <taxon>Spermatophyta</taxon>
        <taxon>Magnoliopsida</taxon>
        <taxon>eudicotyledons</taxon>
        <taxon>Gunneridae</taxon>
        <taxon>Pentapetalae</taxon>
        <taxon>rosids</taxon>
        <taxon>fabids</taxon>
        <taxon>Fabales</taxon>
        <taxon>Fabaceae</taxon>
        <taxon>Papilionoideae</taxon>
        <taxon>50 kb inversion clade</taxon>
        <taxon>NPAAA clade</taxon>
        <taxon>Hologalegina</taxon>
        <taxon>IRL clade</taxon>
        <taxon>Trifolieae</taxon>
        <taxon>Trifolium</taxon>
    </lineage>
</organism>
<gene>
    <name evidence="2" type="ORF">L195_g022179</name>
</gene>
<name>A0A2K3N794_TRIPR</name>
<feature type="compositionally biased region" description="Basic and acidic residues" evidence="1">
    <location>
        <begin position="37"/>
        <end position="49"/>
    </location>
</feature>
<protein>
    <submittedName>
        <fullName evidence="2">Uncharacterized protein</fullName>
    </submittedName>
</protein>
<proteinExistence type="predicted"/>
<dbReference type="Gramene" id="Tp57577_TGAC_v2_mRNA3083">
    <property type="protein sequence ID" value="Tp57577_TGAC_v2_mRNA3083"/>
    <property type="gene ID" value="Tp57577_TGAC_v2_gene2994"/>
</dbReference>
<dbReference type="Proteomes" id="UP000236291">
    <property type="component" value="Unassembled WGS sequence"/>
</dbReference>
<dbReference type="PANTHER" id="PTHR37721">
    <property type="entry name" value="OS05G0464200 PROTEIN"/>
    <property type="match status" value="1"/>
</dbReference>
<reference evidence="2 3" key="1">
    <citation type="journal article" date="2014" name="Am. J. Bot.">
        <title>Genome assembly and annotation for red clover (Trifolium pratense; Fabaceae).</title>
        <authorList>
            <person name="Istvanek J."/>
            <person name="Jaros M."/>
            <person name="Krenek A."/>
            <person name="Repkova J."/>
        </authorList>
    </citation>
    <scope>NUCLEOTIDE SEQUENCE [LARGE SCALE GENOMIC DNA]</scope>
    <source>
        <strain evidence="3">cv. Tatra</strain>
        <tissue evidence="2">Young leaves</tissue>
    </source>
</reference>
<dbReference type="PANTHER" id="PTHR37721:SF1">
    <property type="entry name" value="OS05G0464200 PROTEIN"/>
    <property type="match status" value="1"/>
</dbReference>
<dbReference type="OrthoDB" id="1729447at2759"/>
<feature type="region of interest" description="Disordered" evidence="1">
    <location>
        <begin position="35"/>
        <end position="70"/>
    </location>
</feature>
<evidence type="ECO:0000256" key="1">
    <source>
        <dbReference type="SAM" id="MobiDB-lite"/>
    </source>
</evidence>